<proteinExistence type="predicted"/>
<dbReference type="Proteomes" id="UP001597180">
    <property type="component" value="Unassembled WGS sequence"/>
</dbReference>
<dbReference type="RefSeq" id="WP_345591593.1">
    <property type="nucleotide sequence ID" value="NZ_BAABJG010000027.1"/>
</dbReference>
<dbReference type="EMBL" id="JBHTLU010000007">
    <property type="protein sequence ID" value="MFD1219158.1"/>
    <property type="molecule type" value="Genomic_DNA"/>
</dbReference>
<organism evidence="1 2">
    <name type="scientific">Paenibacillus vulneris</name>
    <dbReference type="NCBI Taxonomy" id="1133364"/>
    <lineage>
        <taxon>Bacteria</taxon>
        <taxon>Bacillati</taxon>
        <taxon>Bacillota</taxon>
        <taxon>Bacilli</taxon>
        <taxon>Bacillales</taxon>
        <taxon>Paenibacillaceae</taxon>
        <taxon>Paenibacillus</taxon>
    </lineage>
</organism>
<sequence length="59" mass="6638">MSKIQIGESISKLTTIFNTPMGIEVESLLEDLAPEELDSIIRSLDLLTSYLEKKVEEEP</sequence>
<reference evidence="2" key="1">
    <citation type="journal article" date="2019" name="Int. J. Syst. Evol. Microbiol.">
        <title>The Global Catalogue of Microorganisms (GCM) 10K type strain sequencing project: providing services to taxonomists for standard genome sequencing and annotation.</title>
        <authorList>
            <consortium name="The Broad Institute Genomics Platform"/>
            <consortium name="The Broad Institute Genome Sequencing Center for Infectious Disease"/>
            <person name="Wu L."/>
            <person name="Ma J."/>
        </authorList>
    </citation>
    <scope>NUCLEOTIDE SEQUENCE [LARGE SCALE GENOMIC DNA]</scope>
    <source>
        <strain evidence="2">CCUG 53270</strain>
    </source>
</reference>
<accession>A0ABW3UDZ9</accession>
<gene>
    <name evidence="1" type="ORF">ACFQ4B_03410</name>
</gene>
<evidence type="ECO:0000313" key="1">
    <source>
        <dbReference type="EMBL" id="MFD1219158.1"/>
    </source>
</evidence>
<keyword evidence="2" id="KW-1185">Reference proteome</keyword>
<comment type="caution">
    <text evidence="1">The sequence shown here is derived from an EMBL/GenBank/DDBJ whole genome shotgun (WGS) entry which is preliminary data.</text>
</comment>
<name>A0ABW3UDZ9_9BACL</name>
<protein>
    <submittedName>
        <fullName evidence="1">Uncharacterized protein</fullName>
    </submittedName>
</protein>
<evidence type="ECO:0000313" key="2">
    <source>
        <dbReference type="Proteomes" id="UP001597180"/>
    </source>
</evidence>